<keyword evidence="2" id="KW-0479">Metal-binding</keyword>
<feature type="region of interest" description="Disordered" evidence="4">
    <location>
        <begin position="1"/>
        <end position="42"/>
    </location>
</feature>
<dbReference type="EMBL" id="SAWZ01000002">
    <property type="protein sequence ID" value="RXR07143.1"/>
    <property type="molecule type" value="Genomic_DNA"/>
</dbReference>
<feature type="domain" description="Pyruvate carboxyltransferase" evidence="5">
    <location>
        <begin position="1"/>
        <end position="158"/>
    </location>
</feature>
<feature type="region of interest" description="Disordered" evidence="4">
    <location>
        <begin position="158"/>
        <end position="182"/>
    </location>
</feature>
<dbReference type="GO" id="GO:0004419">
    <property type="term" value="F:hydroxymethylglutaryl-CoA lyase activity"/>
    <property type="evidence" value="ECO:0007669"/>
    <property type="project" value="TreeGrafter"/>
</dbReference>
<dbReference type="InterPro" id="IPR043594">
    <property type="entry name" value="HMGL"/>
</dbReference>
<dbReference type="Gene3D" id="3.20.20.70">
    <property type="entry name" value="Aldolase class I"/>
    <property type="match status" value="1"/>
</dbReference>
<evidence type="ECO:0000256" key="3">
    <source>
        <dbReference type="ARBA" id="ARBA00023239"/>
    </source>
</evidence>
<dbReference type="OrthoDB" id="9784013at2"/>
<dbReference type="InterPro" id="IPR000891">
    <property type="entry name" value="PYR_CT"/>
</dbReference>
<dbReference type="AlphaFoldDB" id="A0A4Q1JYC2"/>
<organism evidence="6 7">
    <name type="scientific">Pseudoxanthomonas composti</name>
    <dbReference type="NCBI Taxonomy" id="2137479"/>
    <lineage>
        <taxon>Bacteria</taxon>
        <taxon>Pseudomonadati</taxon>
        <taxon>Pseudomonadota</taxon>
        <taxon>Gammaproteobacteria</taxon>
        <taxon>Lysobacterales</taxon>
        <taxon>Lysobacteraceae</taxon>
        <taxon>Pseudoxanthomonas</taxon>
    </lineage>
</organism>
<sequence length="182" mass="19117">MQTEPIEPCQATVRRLSRPAMHDSRPIAGPTQDPRRARCEDAPRAAAPAAWNEAFTAEADRAWRPAQADAGHRRMQPAPAGDMAVSAWVVRAHDVVGQAVVQALACLESGVRVVDAAIAGSGGCPYAPGASGHAATEDVVYMLQGSGMETDTDLVARGRAGFRPSQRRGRPGGKAERARGTA</sequence>
<feature type="compositionally biased region" description="Basic and acidic residues" evidence="4">
    <location>
        <begin position="33"/>
        <end position="42"/>
    </location>
</feature>
<evidence type="ECO:0000256" key="1">
    <source>
        <dbReference type="ARBA" id="ARBA00009405"/>
    </source>
</evidence>
<evidence type="ECO:0000259" key="5">
    <source>
        <dbReference type="PROSITE" id="PS50991"/>
    </source>
</evidence>
<feature type="compositionally biased region" description="Basic and acidic residues" evidence="4">
    <location>
        <begin position="173"/>
        <end position="182"/>
    </location>
</feature>
<evidence type="ECO:0000313" key="6">
    <source>
        <dbReference type="EMBL" id="RXR07143.1"/>
    </source>
</evidence>
<dbReference type="InterPro" id="IPR013785">
    <property type="entry name" value="Aldolase_TIM"/>
</dbReference>
<dbReference type="PROSITE" id="PS50991">
    <property type="entry name" value="PYR_CT"/>
    <property type="match status" value="1"/>
</dbReference>
<comment type="caution">
    <text evidence="6">The sequence shown here is derived from an EMBL/GenBank/DDBJ whole genome shotgun (WGS) entry which is preliminary data.</text>
</comment>
<accession>A0A4Q1JYC2</accession>
<dbReference type="SUPFAM" id="SSF51569">
    <property type="entry name" value="Aldolase"/>
    <property type="match status" value="1"/>
</dbReference>
<dbReference type="GO" id="GO:0006552">
    <property type="term" value="P:L-leucine catabolic process"/>
    <property type="evidence" value="ECO:0007669"/>
    <property type="project" value="TreeGrafter"/>
</dbReference>
<dbReference type="Proteomes" id="UP000289784">
    <property type="component" value="Unassembled WGS sequence"/>
</dbReference>
<evidence type="ECO:0000313" key="7">
    <source>
        <dbReference type="Proteomes" id="UP000289784"/>
    </source>
</evidence>
<name>A0A4Q1JYC2_9GAMM</name>
<keyword evidence="3" id="KW-0456">Lyase</keyword>
<dbReference type="Pfam" id="PF00682">
    <property type="entry name" value="HMGL-like"/>
    <property type="match status" value="1"/>
</dbReference>
<proteinExistence type="inferred from homology"/>
<dbReference type="PANTHER" id="PTHR42738">
    <property type="entry name" value="HYDROXYMETHYLGLUTARYL-COA LYASE"/>
    <property type="match status" value="1"/>
</dbReference>
<evidence type="ECO:0000256" key="4">
    <source>
        <dbReference type="SAM" id="MobiDB-lite"/>
    </source>
</evidence>
<dbReference type="GO" id="GO:0046951">
    <property type="term" value="P:ketone body biosynthetic process"/>
    <property type="evidence" value="ECO:0007669"/>
    <property type="project" value="TreeGrafter"/>
</dbReference>
<dbReference type="PANTHER" id="PTHR42738:SF7">
    <property type="entry name" value="HYDROXYMETHYLGLUTARYL-COA LYASE"/>
    <property type="match status" value="1"/>
</dbReference>
<keyword evidence="7" id="KW-1185">Reference proteome</keyword>
<dbReference type="RefSeq" id="WP_129469954.1">
    <property type="nucleotide sequence ID" value="NZ_SAWZ01000002.1"/>
</dbReference>
<comment type="similarity">
    <text evidence="1">Belongs to the HMG-CoA lyase family.</text>
</comment>
<gene>
    <name evidence="6" type="ORF">EPA99_04260</name>
</gene>
<dbReference type="GO" id="GO:0046872">
    <property type="term" value="F:metal ion binding"/>
    <property type="evidence" value="ECO:0007669"/>
    <property type="project" value="UniProtKB-KW"/>
</dbReference>
<protein>
    <recommendedName>
        <fullName evidence="5">Pyruvate carboxyltransferase domain-containing protein</fullName>
    </recommendedName>
</protein>
<reference evidence="6 7" key="1">
    <citation type="submission" date="2019-01" db="EMBL/GenBank/DDBJ databases">
        <title>Pseudoxanthomonas composti sp. nov., isolated from compost.</title>
        <authorList>
            <person name="Yang G."/>
        </authorList>
    </citation>
    <scope>NUCLEOTIDE SEQUENCE [LARGE SCALE GENOMIC DNA]</scope>
    <source>
        <strain evidence="6 7">GSS15</strain>
    </source>
</reference>
<evidence type="ECO:0000256" key="2">
    <source>
        <dbReference type="ARBA" id="ARBA00022723"/>
    </source>
</evidence>